<keyword evidence="10 19" id="KW-1133">Transmembrane helix</keyword>
<dbReference type="GO" id="GO:0016301">
    <property type="term" value="F:kinase activity"/>
    <property type="evidence" value="ECO:0007669"/>
    <property type="project" value="UniProtKB-KW"/>
</dbReference>
<evidence type="ECO:0000313" key="21">
    <source>
        <dbReference type="Proteomes" id="UP001152872"/>
    </source>
</evidence>
<feature type="binding site" evidence="18">
    <location>
        <position position="126"/>
    </location>
    <ligand>
        <name>a divalent metal cation</name>
        <dbReference type="ChEBI" id="CHEBI:60240"/>
    </ligand>
</feature>
<dbReference type="GO" id="GO:0005886">
    <property type="term" value="C:plasma membrane"/>
    <property type="evidence" value="ECO:0007669"/>
    <property type="project" value="UniProtKB-SubCell"/>
</dbReference>
<evidence type="ECO:0000256" key="6">
    <source>
        <dbReference type="ARBA" id="ARBA00022692"/>
    </source>
</evidence>
<evidence type="ECO:0000256" key="8">
    <source>
        <dbReference type="ARBA" id="ARBA00022777"/>
    </source>
</evidence>
<name>A0A9X4MG40_9CYAN</name>
<evidence type="ECO:0000256" key="19">
    <source>
        <dbReference type="SAM" id="Phobius"/>
    </source>
</evidence>
<feature type="binding site" evidence="17">
    <location>
        <begin position="145"/>
        <end position="146"/>
    </location>
    <ligand>
        <name>ATP</name>
        <dbReference type="ChEBI" id="CHEBI:30616"/>
    </ligand>
</feature>
<dbReference type="GO" id="GO:0046872">
    <property type="term" value="F:metal ion binding"/>
    <property type="evidence" value="ECO:0007669"/>
    <property type="project" value="UniProtKB-KW"/>
</dbReference>
<evidence type="ECO:0000256" key="13">
    <source>
        <dbReference type="ARBA" id="ARBA00023209"/>
    </source>
</evidence>
<keyword evidence="18" id="KW-0479">Metal-binding</keyword>
<dbReference type="Proteomes" id="UP001152872">
    <property type="component" value="Unassembled WGS sequence"/>
</dbReference>
<protein>
    <submittedName>
        <fullName evidence="20">Diacylglycerol kinase family protein</fullName>
        <ecNumber evidence="20">2.7.1.-</ecNumber>
    </submittedName>
</protein>
<evidence type="ECO:0000313" key="20">
    <source>
        <dbReference type="EMBL" id="MDG3497201.1"/>
    </source>
</evidence>
<feature type="binding site" evidence="16">
    <location>
        <position position="119"/>
    </location>
    <ligand>
        <name>substrate</name>
    </ligand>
</feature>
<proteinExistence type="inferred from homology"/>
<organism evidence="20 21">
    <name type="scientific">Pseudanabaena catenata USMAC16</name>
    <dbReference type="NCBI Taxonomy" id="1855837"/>
    <lineage>
        <taxon>Bacteria</taxon>
        <taxon>Bacillati</taxon>
        <taxon>Cyanobacteriota</taxon>
        <taxon>Cyanophyceae</taxon>
        <taxon>Pseudanabaenales</taxon>
        <taxon>Pseudanabaenaceae</taxon>
        <taxon>Pseudanabaena</taxon>
    </lineage>
</organism>
<evidence type="ECO:0000256" key="12">
    <source>
        <dbReference type="ARBA" id="ARBA00023136"/>
    </source>
</evidence>
<evidence type="ECO:0000256" key="10">
    <source>
        <dbReference type="ARBA" id="ARBA00022989"/>
    </source>
</evidence>
<keyword evidence="13" id="KW-0594">Phospholipid biosynthesis</keyword>
<evidence type="ECO:0000256" key="9">
    <source>
        <dbReference type="ARBA" id="ARBA00022840"/>
    </source>
</evidence>
<evidence type="ECO:0000256" key="18">
    <source>
        <dbReference type="PIRSR" id="PIRSR600829-4"/>
    </source>
</evidence>
<feature type="binding site" evidence="17">
    <location>
        <position position="126"/>
    </location>
    <ligand>
        <name>ATP</name>
        <dbReference type="ChEBI" id="CHEBI:30616"/>
    </ligand>
</feature>
<comment type="caution">
    <text evidence="20">The sequence shown here is derived from an EMBL/GenBank/DDBJ whole genome shotgun (WGS) entry which is preliminary data.</text>
</comment>
<dbReference type="PROSITE" id="PS01069">
    <property type="entry name" value="DAGK_PROKAR"/>
    <property type="match status" value="1"/>
</dbReference>
<accession>A0A9X4MG40</accession>
<reference evidence="20" key="1">
    <citation type="submission" date="2019-05" db="EMBL/GenBank/DDBJ databases">
        <title>Whole genome sequencing of Pseudanabaena catenata USMAC16.</title>
        <authorList>
            <person name="Khan Z."/>
            <person name="Omar W.M."/>
            <person name="Convey P."/>
            <person name="Merican F."/>
            <person name="Najimudin N."/>
        </authorList>
    </citation>
    <scope>NUCLEOTIDE SEQUENCE</scope>
    <source>
        <strain evidence="20">USMAC16</strain>
    </source>
</reference>
<keyword evidence="12 19" id="KW-0472">Membrane</keyword>
<dbReference type="EMBL" id="VBTY01000298">
    <property type="protein sequence ID" value="MDG3497201.1"/>
    <property type="molecule type" value="Genomic_DNA"/>
</dbReference>
<dbReference type="PANTHER" id="PTHR34299:SF1">
    <property type="entry name" value="DIACYLGLYCEROL KINASE"/>
    <property type="match status" value="1"/>
</dbReference>
<keyword evidence="11" id="KW-0443">Lipid metabolism</keyword>
<feature type="binding site" evidence="17">
    <location>
        <begin position="136"/>
        <end position="138"/>
    </location>
    <ligand>
        <name>ATP</name>
        <dbReference type="ChEBI" id="CHEBI:30616"/>
    </ligand>
</feature>
<feature type="transmembrane region" description="Helical" evidence="19">
    <location>
        <begin position="85"/>
        <end position="118"/>
    </location>
</feature>
<dbReference type="Pfam" id="PF01219">
    <property type="entry name" value="DAGK_prokar"/>
    <property type="match status" value="1"/>
</dbReference>
<dbReference type="Gene3D" id="1.10.287.3610">
    <property type="match status" value="1"/>
</dbReference>
<evidence type="ECO:0000256" key="16">
    <source>
        <dbReference type="PIRSR" id="PIRSR600829-2"/>
    </source>
</evidence>
<evidence type="ECO:0000256" key="11">
    <source>
        <dbReference type="ARBA" id="ARBA00023098"/>
    </source>
</evidence>
<keyword evidence="14" id="KW-1208">Phospholipid metabolism</keyword>
<evidence type="ECO:0000256" key="2">
    <source>
        <dbReference type="ARBA" id="ARBA00005967"/>
    </source>
</evidence>
<keyword evidence="6 19" id="KW-0812">Transmembrane</keyword>
<evidence type="ECO:0000256" key="14">
    <source>
        <dbReference type="ARBA" id="ARBA00023264"/>
    </source>
</evidence>
<gene>
    <name evidence="20" type="ORF">FEV09_21920</name>
</gene>
<evidence type="ECO:0000256" key="4">
    <source>
        <dbReference type="ARBA" id="ARBA00022516"/>
    </source>
</evidence>
<evidence type="ECO:0000256" key="5">
    <source>
        <dbReference type="ARBA" id="ARBA00022679"/>
    </source>
</evidence>
<dbReference type="InterPro" id="IPR000829">
    <property type="entry name" value="DAGK"/>
</dbReference>
<evidence type="ECO:0000256" key="3">
    <source>
        <dbReference type="ARBA" id="ARBA00022475"/>
    </source>
</evidence>
<sequence>MAIAGQSLFGIISMNNDLPLTRLFLFKSPSLSEQMTKTDELETEHSAAQRNDSFQIATNLLLSFKYAGQGVSYAFRTQRNFRIHLLIGAIALTLSVYFHLSAVACSIISLTIALVLVLELLNTALEAVVDLTVGREFHQLAKITKDCAAGAVLIAAIAALLIAGVLLLPHILQRLALI</sequence>
<keyword evidence="18" id="KW-0460">Magnesium</keyword>
<feature type="active site" description="Proton acceptor" evidence="15">
    <location>
        <position position="119"/>
    </location>
</feature>
<dbReference type="InterPro" id="IPR033717">
    <property type="entry name" value="UDPK"/>
</dbReference>
<dbReference type="GO" id="GO:0008654">
    <property type="term" value="P:phospholipid biosynthetic process"/>
    <property type="evidence" value="ECO:0007669"/>
    <property type="project" value="UniProtKB-KW"/>
</dbReference>
<dbReference type="PANTHER" id="PTHR34299">
    <property type="entry name" value="DIACYLGLYCEROL KINASE"/>
    <property type="match status" value="1"/>
</dbReference>
<dbReference type="CDD" id="cd14265">
    <property type="entry name" value="UDPK_IM_like"/>
    <property type="match status" value="1"/>
</dbReference>
<evidence type="ECO:0000256" key="1">
    <source>
        <dbReference type="ARBA" id="ARBA00004651"/>
    </source>
</evidence>
<keyword evidence="3" id="KW-1003">Cell membrane</keyword>
<feature type="binding site" evidence="17">
    <location>
        <position position="66"/>
    </location>
    <ligand>
        <name>ATP</name>
        <dbReference type="ChEBI" id="CHEBI:30616"/>
    </ligand>
</feature>
<dbReference type="EC" id="2.7.1.-" evidence="20"/>
<keyword evidence="9 17" id="KW-0067">ATP-binding</keyword>
<dbReference type="InterPro" id="IPR036945">
    <property type="entry name" value="DAGK_sf"/>
</dbReference>
<comment type="similarity">
    <text evidence="2">Belongs to the bacterial diacylglycerol kinase family.</text>
</comment>
<feature type="transmembrane region" description="Helical" evidence="19">
    <location>
        <begin position="148"/>
        <end position="168"/>
    </location>
</feature>
<evidence type="ECO:0000256" key="17">
    <source>
        <dbReference type="PIRSR" id="PIRSR600829-3"/>
    </source>
</evidence>
<dbReference type="GO" id="GO:0005524">
    <property type="term" value="F:ATP binding"/>
    <property type="evidence" value="ECO:0007669"/>
    <property type="project" value="UniProtKB-KW"/>
</dbReference>
<comment type="subcellular location">
    <subcellularLocation>
        <location evidence="1">Cell membrane</location>
        <topology evidence="1">Multi-pass membrane protein</topology>
    </subcellularLocation>
</comment>
<dbReference type="AlphaFoldDB" id="A0A9X4MG40"/>
<keyword evidence="4" id="KW-0444">Lipid biosynthesis</keyword>
<keyword evidence="21" id="KW-1185">Reference proteome</keyword>
<evidence type="ECO:0000256" key="7">
    <source>
        <dbReference type="ARBA" id="ARBA00022741"/>
    </source>
</evidence>
<keyword evidence="7 17" id="KW-0547">Nucleotide-binding</keyword>
<comment type="cofactor">
    <cofactor evidence="18">
        <name>Mg(2+)</name>
        <dbReference type="ChEBI" id="CHEBI:18420"/>
    </cofactor>
    <text evidence="18">Mn(2+), Zn(2+), Cd(2+) and Co(2+) support activity to lesser extents.</text>
</comment>
<keyword evidence="8 20" id="KW-0418">Kinase</keyword>
<keyword evidence="5 20" id="KW-0808">Transferase</keyword>
<evidence type="ECO:0000256" key="15">
    <source>
        <dbReference type="PIRSR" id="PIRSR600829-1"/>
    </source>
</evidence>